<dbReference type="Proteomes" id="UP000078368">
    <property type="component" value="Unassembled WGS sequence"/>
</dbReference>
<dbReference type="GO" id="GO:0046872">
    <property type="term" value="F:metal ion binding"/>
    <property type="evidence" value="ECO:0007669"/>
    <property type="project" value="UniProtKB-KW"/>
</dbReference>
<dbReference type="Pfam" id="PF00355">
    <property type="entry name" value="Rieske"/>
    <property type="match status" value="1"/>
</dbReference>
<keyword evidence="4" id="KW-0411">Iron-sulfur</keyword>
<name>A0A179B7J8_9ACTO</name>
<sequence>MSYARACSVGDVAAAGALQVEMRSAAGEQVAVAVVRDSDGTWHAIGDTCSHDDYSLAEGDVDEGEIECWKHGALFDIRSGKALTLPATKPVPVYAIEIEGDDVLVDVDAAS</sequence>
<dbReference type="EMBL" id="LVZK01000001">
    <property type="protein sequence ID" value="OAP86994.1"/>
    <property type="molecule type" value="Genomic_DNA"/>
</dbReference>
<evidence type="ECO:0000256" key="1">
    <source>
        <dbReference type="ARBA" id="ARBA00022714"/>
    </source>
</evidence>
<dbReference type="RefSeq" id="WP_009198625.1">
    <property type="nucleotide sequence ID" value="NZ_LVZK01000001.1"/>
</dbReference>
<keyword evidence="1" id="KW-0001">2Fe-2S</keyword>
<protein>
    <submittedName>
        <fullName evidence="6">(2Fe-2S)-binding protein</fullName>
    </submittedName>
</protein>
<evidence type="ECO:0000256" key="4">
    <source>
        <dbReference type="ARBA" id="ARBA00023014"/>
    </source>
</evidence>
<dbReference type="PANTHER" id="PTHR21496">
    <property type="entry name" value="FERREDOXIN-RELATED"/>
    <property type="match status" value="1"/>
</dbReference>
<dbReference type="STRING" id="1823756.A4H34_07805"/>
<dbReference type="GO" id="GO:0051537">
    <property type="term" value="F:2 iron, 2 sulfur cluster binding"/>
    <property type="evidence" value="ECO:0007669"/>
    <property type="project" value="UniProtKB-KW"/>
</dbReference>
<comment type="caution">
    <text evidence="6">The sequence shown here is derived from an EMBL/GenBank/DDBJ whole genome shotgun (WGS) entry which is preliminary data.</text>
</comment>
<dbReference type="AlphaFoldDB" id="A0A179B7J8"/>
<accession>A0A179B7J8</accession>
<keyword evidence="7" id="KW-1185">Reference proteome</keyword>
<dbReference type="GO" id="GO:0004497">
    <property type="term" value="F:monooxygenase activity"/>
    <property type="evidence" value="ECO:0007669"/>
    <property type="project" value="UniProtKB-ARBA"/>
</dbReference>
<dbReference type="Gene3D" id="2.102.10.10">
    <property type="entry name" value="Rieske [2Fe-2S] iron-sulphur domain"/>
    <property type="match status" value="1"/>
</dbReference>
<organism evidence="6 7">
    <name type="scientific">Peptidiphaga gingivicola</name>
    <dbReference type="NCBI Taxonomy" id="2741497"/>
    <lineage>
        <taxon>Bacteria</taxon>
        <taxon>Bacillati</taxon>
        <taxon>Actinomycetota</taxon>
        <taxon>Actinomycetes</taxon>
        <taxon>Actinomycetales</taxon>
        <taxon>Actinomycetaceae</taxon>
        <taxon>Peptidiphaga</taxon>
    </lineage>
</organism>
<dbReference type="GO" id="GO:0016705">
    <property type="term" value="F:oxidoreductase activity, acting on paired donors, with incorporation or reduction of molecular oxygen"/>
    <property type="evidence" value="ECO:0007669"/>
    <property type="project" value="UniProtKB-ARBA"/>
</dbReference>
<evidence type="ECO:0000313" key="6">
    <source>
        <dbReference type="EMBL" id="OAP86994.1"/>
    </source>
</evidence>
<dbReference type="CDD" id="cd03528">
    <property type="entry name" value="Rieske_RO_ferredoxin"/>
    <property type="match status" value="1"/>
</dbReference>
<evidence type="ECO:0000256" key="3">
    <source>
        <dbReference type="ARBA" id="ARBA00023004"/>
    </source>
</evidence>
<dbReference type="OrthoDB" id="147178at2"/>
<keyword evidence="2" id="KW-0479">Metal-binding</keyword>
<feature type="domain" description="Rieske" evidence="5">
    <location>
        <begin position="10"/>
        <end position="105"/>
    </location>
</feature>
<keyword evidence="3" id="KW-0408">Iron</keyword>
<dbReference type="SUPFAM" id="SSF50022">
    <property type="entry name" value="ISP domain"/>
    <property type="match status" value="1"/>
</dbReference>
<dbReference type="PANTHER" id="PTHR21496:SF23">
    <property type="entry name" value="3-PHENYLPROPIONATE_CINNAMIC ACID DIOXYGENASE FERREDOXIN SUBUNIT"/>
    <property type="match status" value="1"/>
</dbReference>
<evidence type="ECO:0000313" key="7">
    <source>
        <dbReference type="Proteomes" id="UP000078368"/>
    </source>
</evidence>
<gene>
    <name evidence="6" type="ORF">A4H34_07805</name>
</gene>
<dbReference type="InterPro" id="IPR017941">
    <property type="entry name" value="Rieske_2Fe-2S"/>
</dbReference>
<dbReference type="PROSITE" id="PS51296">
    <property type="entry name" value="RIESKE"/>
    <property type="match status" value="1"/>
</dbReference>
<evidence type="ECO:0000259" key="5">
    <source>
        <dbReference type="PROSITE" id="PS51296"/>
    </source>
</evidence>
<proteinExistence type="predicted"/>
<evidence type="ECO:0000256" key="2">
    <source>
        <dbReference type="ARBA" id="ARBA00022723"/>
    </source>
</evidence>
<dbReference type="InterPro" id="IPR036922">
    <property type="entry name" value="Rieske_2Fe-2S_sf"/>
</dbReference>
<reference evidence="6 7" key="1">
    <citation type="submission" date="2016-04" db="EMBL/GenBank/DDBJ databases">
        <title>Peptidophaga gingivicola gen. nov., sp. nov., isolated from human subgingival plaque.</title>
        <authorList>
            <person name="Beall C.J."/>
            <person name="Mokrzan E.M."/>
            <person name="Griffen A.L."/>
            <person name="Leys E.J."/>
        </authorList>
    </citation>
    <scope>NUCLEOTIDE SEQUENCE [LARGE SCALE GENOMIC DNA]</scope>
    <source>
        <strain evidence="6 7">BA112</strain>
    </source>
</reference>